<keyword evidence="2 13" id="KW-0812">Transmembrane</keyword>
<reference evidence="17" key="1">
    <citation type="submission" date="2025-08" db="UniProtKB">
        <authorList>
            <consortium name="RefSeq"/>
        </authorList>
    </citation>
    <scope>IDENTIFICATION</scope>
    <source>
        <strain evidence="17">15112-1751.03</strain>
        <tissue evidence="17">Whole Adult</tissue>
    </source>
</reference>
<dbReference type="GO" id="GO:0034975">
    <property type="term" value="P:protein folding in endoplasmic reticulum"/>
    <property type="evidence" value="ECO:0007669"/>
    <property type="project" value="TreeGrafter"/>
</dbReference>
<dbReference type="GO" id="GO:0005789">
    <property type="term" value="C:endoplasmic reticulum membrane"/>
    <property type="evidence" value="ECO:0007669"/>
    <property type="project" value="UniProtKB-SubCell"/>
</dbReference>
<evidence type="ECO:0000256" key="8">
    <source>
        <dbReference type="ARBA" id="ARBA00046288"/>
    </source>
</evidence>
<feature type="coiled-coil region" evidence="11">
    <location>
        <begin position="1010"/>
        <end position="1058"/>
    </location>
</feature>
<comment type="subcellular location">
    <subcellularLocation>
        <location evidence="8">Endomembrane system</location>
        <topology evidence="8">Single-pass type I membrane protein</topology>
    </subcellularLocation>
    <subcellularLocation>
        <location evidence="1">Endoplasmic reticulum membrane</location>
        <topology evidence="1">Single-pass membrane protein</topology>
    </subcellularLocation>
</comment>
<dbReference type="Pfam" id="PF07738">
    <property type="entry name" value="Sad1_UNC"/>
    <property type="match status" value="1"/>
</dbReference>
<evidence type="ECO:0000313" key="16">
    <source>
        <dbReference type="Proteomes" id="UP000515160"/>
    </source>
</evidence>
<protein>
    <submittedName>
        <fullName evidence="17">SUN domain-containing ossification factor isoform X1</fullName>
    </submittedName>
</protein>
<feature type="compositionally biased region" description="Polar residues" evidence="12">
    <location>
        <begin position="1106"/>
        <end position="1116"/>
    </location>
</feature>
<feature type="domain" description="SUN" evidence="15">
    <location>
        <begin position="399"/>
        <end position="561"/>
    </location>
</feature>
<feature type="compositionally biased region" description="Low complexity" evidence="12">
    <location>
        <begin position="330"/>
        <end position="363"/>
    </location>
</feature>
<evidence type="ECO:0000256" key="5">
    <source>
        <dbReference type="ARBA" id="ARBA00022989"/>
    </source>
</evidence>
<organism evidence="16 17">
    <name type="scientific">Drosophila albomicans</name>
    <name type="common">Fruit fly</name>
    <dbReference type="NCBI Taxonomy" id="7291"/>
    <lineage>
        <taxon>Eukaryota</taxon>
        <taxon>Metazoa</taxon>
        <taxon>Ecdysozoa</taxon>
        <taxon>Arthropoda</taxon>
        <taxon>Hexapoda</taxon>
        <taxon>Insecta</taxon>
        <taxon>Pterygota</taxon>
        <taxon>Neoptera</taxon>
        <taxon>Endopterygota</taxon>
        <taxon>Diptera</taxon>
        <taxon>Brachycera</taxon>
        <taxon>Muscomorpha</taxon>
        <taxon>Ephydroidea</taxon>
        <taxon>Drosophilidae</taxon>
        <taxon>Drosophila</taxon>
    </lineage>
</organism>
<evidence type="ECO:0000256" key="4">
    <source>
        <dbReference type="ARBA" id="ARBA00022824"/>
    </source>
</evidence>
<feature type="region of interest" description="Disordered" evidence="12">
    <location>
        <begin position="731"/>
        <end position="751"/>
    </location>
</feature>
<dbReference type="Proteomes" id="UP000515160">
    <property type="component" value="Chromosome 2L"/>
</dbReference>
<comment type="subunit">
    <text evidence="10">Interacts with EMP65.</text>
</comment>
<evidence type="ECO:0000256" key="6">
    <source>
        <dbReference type="ARBA" id="ARBA00023136"/>
    </source>
</evidence>
<dbReference type="OrthoDB" id="266334at2759"/>
<name>A0A6P8WL10_DROAB</name>
<feature type="region of interest" description="Disordered" evidence="12">
    <location>
        <begin position="1106"/>
        <end position="1141"/>
    </location>
</feature>
<feature type="compositionally biased region" description="Low complexity" evidence="12">
    <location>
        <begin position="885"/>
        <end position="900"/>
    </location>
</feature>
<gene>
    <name evidence="17" type="primary">LOC117564032</name>
</gene>
<dbReference type="PANTHER" id="PTHR12953:SF0">
    <property type="entry name" value="SUN DOMAIN-CONTAINING OSSIFICATION FACTOR"/>
    <property type="match status" value="1"/>
</dbReference>
<feature type="compositionally biased region" description="Polar residues" evidence="12">
    <location>
        <begin position="832"/>
        <end position="841"/>
    </location>
</feature>
<feature type="signal peptide" evidence="14">
    <location>
        <begin position="1"/>
        <end position="29"/>
    </location>
</feature>
<evidence type="ECO:0000256" key="2">
    <source>
        <dbReference type="ARBA" id="ARBA00022692"/>
    </source>
</evidence>
<feature type="region of interest" description="Disordered" evidence="12">
    <location>
        <begin position="286"/>
        <end position="368"/>
    </location>
</feature>
<proteinExistence type="inferred from homology"/>
<keyword evidence="7" id="KW-0325">Glycoprotein</keyword>
<dbReference type="InterPro" id="IPR012919">
    <property type="entry name" value="SUN_dom"/>
</dbReference>
<evidence type="ECO:0000256" key="14">
    <source>
        <dbReference type="SAM" id="SignalP"/>
    </source>
</evidence>
<dbReference type="InterPro" id="IPR045120">
    <property type="entry name" value="Suco/Slp1-like"/>
</dbReference>
<keyword evidence="5 13" id="KW-1133">Transmembrane helix</keyword>
<keyword evidence="3 14" id="KW-0732">Signal</keyword>
<evidence type="ECO:0000256" key="10">
    <source>
        <dbReference type="ARBA" id="ARBA00064635"/>
    </source>
</evidence>
<feature type="compositionally biased region" description="Low complexity" evidence="12">
    <location>
        <begin position="169"/>
        <end position="186"/>
    </location>
</feature>
<feature type="transmembrane region" description="Helical" evidence="13">
    <location>
        <begin position="1074"/>
        <end position="1095"/>
    </location>
</feature>
<feature type="region of interest" description="Disordered" evidence="12">
    <location>
        <begin position="1225"/>
        <end position="1265"/>
    </location>
</feature>
<feature type="compositionally biased region" description="Low complexity" evidence="12">
    <location>
        <begin position="847"/>
        <end position="861"/>
    </location>
</feature>
<feature type="compositionally biased region" description="Low complexity" evidence="12">
    <location>
        <begin position="1433"/>
        <end position="1450"/>
    </location>
</feature>
<keyword evidence="4" id="KW-0256">Endoplasmic reticulum</keyword>
<evidence type="ECO:0000256" key="3">
    <source>
        <dbReference type="ARBA" id="ARBA00022729"/>
    </source>
</evidence>
<feature type="region of interest" description="Disordered" evidence="12">
    <location>
        <begin position="400"/>
        <end position="420"/>
    </location>
</feature>
<evidence type="ECO:0000256" key="12">
    <source>
        <dbReference type="SAM" id="MobiDB-lite"/>
    </source>
</evidence>
<feature type="chain" id="PRO_5038688325" evidence="14">
    <location>
        <begin position="30"/>
        <end position="1466"/>
    </location>
</feature>
<feature type="compositionally biased region" description="Low complexity" evidence="12">
    <location>
        <begin position="82"/>
        <end position="101"/>
    </location>
</feature>
<evidence type="ECO:0000313" key="17">
    <source>
        <dbReference type="RefSeq" id="XP_034098525.2"/>
    </source>
</evidence>
<feature type="compositionally biased region" description="Low complexity" evidence="12">
    <location>
        <begin position="794"/>
        <end position="828"/>
    </location>
</feature>
<dbReference type="PANTHER" id="PTHR12953">
    <property type="entry name" value="MEMBRANE PROTEIN CH1 RELATED"/>
    <property type="match status" value="1"/>
</dbReference>
<evidence type="ECO:0000256" key="13">
    <source>
        <dbReference type="SAM" id="Phobius"/>
    </source>
</evidence>
<feature type="region of interest" description="Disordered" evidence="12">
    <location>
        <begin position="782"/>
        <end position="914"/>
    </location>
</feature>
<dbReference type="FunFam" id="2.60.120.260:FF:000099">
    <property type="entry name" value="Uncharacterized protein, isoform C"/>
    <property type="match status" value="1"/>
</dbReference>
<evidence type="ECO:0000256" key="7">
    <source>
        <dbReference type="ARBA" id="ARBA00023180"/>
    </source>
</evidence>
<feature type="region of interest" description="Disordered" evidence="12">
    <location>
        <begin position="165"/>
        <end position="186"/>
    </location>
</feature>
<dbReference type="GeneID" id="117564032"/>
<evidence type="ECO:0000256" key="11">
    <source>
        <dbReference type="SAM" id="Coils"/>
    </source>
</evidence>
<comment type="similarity">
    <text evidence="9">Belongs to the SLP1 family.</text>
</comment>
<dbReference type="PROSITE" id="PS51469">
    <property type="entry name" value="SUN"/>
    <property type="match status" value="1"/>
</dbReference>
<dbReference type="RefSeq" id="XP_034098525.2">
    <property type="nucleotide sequence ID" value="XM_034242634.2"/>
</dbReference>
<evidence type="ECO:0000256" key="1">
    <source>
        <dbReference type="ARBA" id="ARBA00004389"/>
    </source>
</evidence>
<evidence type="ECO:0000256" key="9">
    <source>
        <dbReference type="ARBA" id="ARBA00061226"/>
    </source>
</evidence>
<keyword evidence="6 13" id="KW-0472">Membrane</keyword>
<feature type="compositionally biased region" description="Low complexity" evidence="12">
    <location>
        <begin position="731"/>
        <end position="750"/>
    </location>
</feature>
<keyword evidence="16" id="KW-1185">Reference proteome</keyword>
<feature type="region of interest" description="Disordered" evidence="12">
    <location>
        <begin position="1427"/>
        <end position="1452"/>
    </location>
</feature>
<evidence type="ECO:0000259" key="15">
    <source>
        <dbReference type="PROSITE" id="PS51469"/>
    </source>
</evidence>
<feature type="region of interest" description="Disordered" evidence="12">
    <location>
        <begin position="76"/>
        <end position="103"/>
    </location>
</feature>
<keyword evidence="11" id="KW-0175">Coiled coil</keyword>
<sequence>MKIRLHLVRFMYINLILSCCFWLYDNAAAAADEFTVNAAAAENAAGVLAPETGKQGIRSSGDEKVPNALNDYKKSKEVASEQQTATTTTVPQTSTATTTRQEAADADSDIMLKLGTQPRTSAKTKTNSKVANAVKDTSVNLNVVLPSSVNINNNEDVVISVVPRSSEKTTNTNTNTNANINNDNANENENAKVNANEAAVPKSQLNNEINHNNIYTNTQPDVIQLEQSQQSEFSGDNVMIPKTQKQQQQQESFSDIITELPSVTITELPLQLEPVKESLDAVMLQEPSPGASNKSAKEQLEQPAVAAKQMPQKDEINDPGGGSTFEGISTTTEANATVDANVTTASPETESTSETSTTASSNETVEEVPMPVFSEWAQKQMEAEASREQAMELEQQVVNNSAQRKNATGAGNGKLPSLKLRSKNYASPDCGAKIIASNGDATNTGAVLSHSSDEYMLSTCGSRIWFVVELCEAVQAQKVELANFELFSSSPKNFTVAVSKRFPTRDWSNVGRFTAEDKRTVQTFELQPYLFGKFVRVDIHSHYSKEHFCPVSLFRVFGTSEYEAFETEIRPSDELDDFDDDFAGQEQAHKTGNGNIFQSASDAVMQMVKKAAQVLVKPTKALRWSSDPQLCHTPSTGSYSCASCNSTIVERINQLLSCQSQQLQLLLALPQLRTQLLQTRVCQADFDISLGALSSATSGMDKRQSFYLSLLPAEHVGAMCKLLQGEFNSSLASSPPQPLQQLELKRQQQQHLDVVEQHAENITTPDPAVESVTEVIASVPGETLPEIASSSEKSTAQATATTEPSAATPHTDAQPADATPVAPTPADVNIFNVPSDTQEAATPNAPESVTSSAETAAQQQQLNMPSTPADINDGVENVIPPPPSTAATPTTSAREATTESQVNGDLLGSGNGMDDSHLTNWENIDSLLTTTVASITAGGGAAAAAAAVVNGNANLAAGTGNANAAGSAAGGGVNLQPKLTNGAQSESVFIRLSNRIKALERNMSLSGQYLEELSRRYKKQVEELQQTLTQQTLTVRTLEDQSRRYIEQEQLYQQQSAELAGEVRALTYQVQACILVVIIVGTCIFLMLVLGTVYYRKLRRQTQQLQPQASPTTVVKQNLRRRKSYEQIGEHSPGGKRRPSEEAMIILNGCGDIALMEPNGVTRQRKISVCYGSNNNIAASMFNNARASLHRRKGVKHNSLDSAQLASTEQTEKFFDVETLKSSKPLPTKAAKKKSLQELKRQESAPANFTQGGGAGQAEESTQSDFDESLILDDDDLCNFIPNSDLAYNEFMPDGPSGYHIVDTVDGKTDSKLPQGTAKKSRRVSSPAFFKSPFSKSKNKGATFNGIGGVKGSHSAHEATSWEWYRLKRNEKHAKQLTAPSVSVSANASLDSSSLSEINFPYNNSNSTSHNSFRILEETILNADAERRAPINGKTSSSSSGSGASISSSTTKKKPRVLNNIFRKVF</sequence>
<accession>A0A6P8WL10</accession>